<keyword evidence="2" id="KW-1185">Reference proteome</keyword>
<dbReference type="Proteomes" id="UP001328733">
    <property type="component" value="Unassembled WGS sequence"/>
</dbReference>
<reference evidence="1 2" key="1">
    <citation type="submission" date="2024-01" db="EMBL/GenBank/DDBJ databases">
        <title>Genomic insights into the taxonomy and metabolism of the cyanobacterium Pannus brasiliensis CCIBt3594.</title>
        <authorList>
            <person name="Machado M."/>
            <person name="Botero N.B."/>
            <person name="Andreote A.P.D."/>
            <person name="Feitosa A.M.T."/>
            <person name="Popin R."/>
            <person name="Sivonen K."/>
            <person name="Fiore M.F."/>
        </authorList>
    </citation>
    <scope>NUCLEOTIDE SEQUENCE [LARGE SCALE GENOMIC DNA]</scope>
    <source>
        <strain evidence="1 2">CCIBt3594</strain>
    </source>
</reference>
<evidence type="ECO:0000313" key="1">
    <source>
        <dbReference type="EMBL" id="MEG3438039.1"/>
    </source>
</evidence>
<organism evidence="1 2">
    <name type="scientific">Pannus brasiliensis CCIBt3594</name>
    <dbReference type="NCBI Taxonomy" id="1427578"/>
    <lineage>
        <taxon>Bacteria</taxon>
        <taxon>Bacillati</taxon>
        <taxon>Cyanobacteriota</taxon>
        <taxon>Cyanophyceae</taxon>
        <taxon>Oscillatoriophycideae</taxon>
        <taxon>Chroococcales</taxon>
        <taxon>Microcystaceae</taxon>
        <taxon>Pannus</taxon>
    </lineage>
</organism>
<protein>
    <submittedName>
        <fullName evidence="1">Uncharacterized protein</fullName>
    </submittedName>
</protein>
<dbReference type="RefSeq" id="WP_332865522.1">
    <property type="nucleotide sequence ID" value="NZ_JBAFSM010000022.1"/>
</dbReference>
<comment type="caution">
    <text evidence="1">The sequence shown here is derived from an EMBL/GenBank/DDBJ whole genome shotgun (WGS) entry which is preliminary data.</text>
</comment>
<gene>
    <name evidence="1" type="ORF">V0288_13005</name>
</gene>
<sequence length="89" mass="10165">MKTRGDKLIEQIQQARKIGQGILRASELDGDGVIYAFATADALVINCADHETLWRLEEGENRLRQTIARLKYSIETIFIEKCGKTCYQF</sequence>
<dbReference type="AlphaFoldDB" id="A0AAW9QY72"/>
<proteinExistence type="predicted"/>
<name>A0AAW9QY72_9CHRO</name>
<accession>A0AAW9QY72</accession>
<evidence type="ECO:0000313" key="2">
    <source>
        <dbReference type="Proteomes" id="UP001328733"/>
    </source>
</evidence>
<dbReference type="EMBL" id="JBAFSM010000022">
    <property type="protein sequence ID" value="MEG3438039.1"/>
    <property type="molecule type" value="Genomic_DNA"/>
</dbReference>